<dbReference type="PROSITE" id="PS51375">
    <property type="entry name" value="PPR"/>
    <property type="match status" value="9"/>
</dbReference>
<keyword evidence="2" id="KW-0677">Repeat</keyword>
<dbReference type="InterPro" id="IPR050872">
    <property type="entry name" value="PPR_P_subfamily"/>
</dbReference>
<evidence type="ECO:0000256" key="1">
    <source>
        <dbReference type="ARBA" id="ARBA00007626"/>
    </source>
</evidence>
<feature type="repeat" description="PPR" evidence="3">
    <location>
        <begin position="1011"/>
        <end position="1045"/>
    </location>
</feature>
<feature type="repeat" description="PPR" evidence="3">
    <location>
        <begin position="916"/>
        <end position="950"/>
    </location>
</feature>
<sequence length="1537" mass="169711">MRRRPAAAADFGHGSEDHNIEDGSSSPPSSPCGRRRTRARPSPSMLLTTALLALLPSFRHLHCPSSSSSSSDDGGNISGPMPFAAAFRVPSPLFYSLPPTPSSQRRRIPQSSSAVEFFESSPSSSLFAARWTVEKREPPPVDDVPSSGMADGGVDYDDYEDYDDDHAKNDVTSSSSSSSIAGGIDVCDLRRRMRPYANNDEVERAMARLGRRGQTNEALRLYRDVWAIDVLRGRLRRIGGGGTSSGDRDDADKWRRRRGMGVEGTTSSSMTREELSNYLNVVSRNLRPTTRLMNTAIDACARSSYLSPSSSTSTSSASPSSSSPSQLRRGENRRMMRTRTQMALDIFLHGTSPWEENDDENNNVELLFGYVKNHDHQDNDNEHSVGTITMARGERRRTLTTKMTTTTTTVTMEKRRKKYGGSLSPNVYTFGAMLACAARDGDVDSSMRILGMLEDGEYPDVSLNQVIYSTVISACANHCVTNSNDDGFEIDCRGGKRMSDDDIVKLALKVLNRGIGILSKGEGVEGMGVVGYNAVISTMARTGRWRMAVQLLGEMILYSSLSSTTTSFSPHSSSNSSSSSSQSSSSSSYSFLRRTNPNFLPMEIIRDHISSAPLLLHWRSSSSLTEDKDGFIHDDDRCVITPKPDAVTFGTVLSACEKSSQWNTALDVARAATEYGVKLDGMALTSILHSCQQLGLADEALYYLEMMKQLGDDKEIDKNCNGEGEAVDSAARQQRQQHPQDSDGRKTNGRQRKGARQPLRGPDGVAYRLAISACARSPGGHRWQDGIRLLREMKSISAGNNITDCTPDVIAYTAAIAGCSEAGEYAHAMSLIKEMIKEGIRPNVMTFSAVINACAMASAKLARRREEDDLSGRDYSNINVDGNNITMGLENVRMPMNRALKLLTAMKAPRSSVKPNIVTYNAAIRACAEGLNLDGAFDLLRQLKEDGLEPTIITYGSLMTACERVGDIEAASKVFRIVKEEEGRNKKKFSGGSDGCNVDDGSEGQEHIRANEIIYGAAISCCRKAREPERALLLLRKMMSEKLEPNTVTFNTVIAALSEGRLESKTTKDDLLWEKALAVYRVMKSKHTLTNVTPNRKTYNILIRCLSANLQPGLAESLLIDMREAGFVPDVDLYTMTVRSYERCGNPMKALSLMEYMREMGYDFYEIKVLDEVFKNGVKEMIKEGIRPNVMTFSAVINACAMASAKLARRREEDDLSGRDYSNINVDGNNITMGLENVRMPMNRALKLLTAMKAPRSSVKPNIVTYNAAIRACAEGLNLDGAFDLLRQLKEDGLEPTIITYGSLMTACERVGDIEAASKVFRIVKEEEGRNKKKFSGGSDGCNVDDGSEGQEHIRANEIIYGAAISCCRKAREPEQALLLLRKMMSEKLEPNTVTFNTVIAALSEGRLESKTTKDDLLWEKALAVYRVMKSKHTLTNVTPNHKTYNILIRCLSANLQPGLAESLLIDMREAGFVPDVDLYTMTVRSYERCGNPMKALSLMEYMREMGYDFYEIKVLDEVFKNGVKLSPHMLIDYDMI</sequence>
<reference evidence="6 7" key="1">
    <citation type="submission" date="2024-10" db="EMBL/GenBank/DDBJ databases">
        <title>Updated reference genomes for cyclostephanoid diatoms.</title>
        <authorList>
            <person name="Roberts W.R."/>
            <person name="Alverson A.J."/>
        </authorList>
    </citation>
    <scope>NUCLEOTIDE SEQUENCE [LARGE SCALE GENOMIC DNA]</scope>
    <source>
        <strain evidence="6 7">AJA228-03</strain>
    </source>
</reference>
<feature type="compositionally biased region" description="Low complexity" evidence="4">
    <location>
        <begin position="305"/>
        <end position="325"/>
    </location>
</feature>
<evidence type="ECO:0000256" key="3">
    <source>
        <dbReference type="PROSITE-ProRule" id="PRU00708"/>
    </source>
</evidence>
<dbReference type="InterPro" id="IPR011990">
    <property type="entry name" value="TPR-like_helical_dom_sf"/>
</dbReference>
<feature type="region of interest" description="Disordered" evidence="4">
    <location>
        <begin position="1"/>
        <end position="43"/>
    </location>
</feature>
<dbReference type="Gene3D" id="1.25.40.10">
    <property type="entry name" value="Tetratricopeptide repeat domain"/>
    <property type="match status" value="8"/>
</dbReference>
<protein>
    <recommendedName>
        <fullName evidence="5">PROP1-like PPR domain-containing protein</fullName>
    </recommendedName>
</protein>
<feature type="repeat" description="PPR" evidence="3">
    <location>
        <begin position="1262"/>
        <end position="1296"/>
    </location>
</feature>
<feature type="repeat" description="PPR" evidence="3">
    <location>
        <begin position="1441"/>
        <end position="1475"/>
    </location>
</feature>
<dbReference type="PANTHER" id="PTHR46128">
    <property type="entry name" value="MITOCHONDRIAL GROUP I INTRON SPLICING FACTOR CCM1"/>
    <property type="match status" value="1"/>
</dbReference>
<feature type="repeat" description="PPR" evidence="3">
    <location>
        <begin position="808"/>
        <end position="842"/>
    </location>
</feature>
<comment type="caution">
    <text evidence="6">The sequence shown here is derived from an EMBL/GenBank/DDBJ whole genome shotgun (WGS) entry which is preliminary data.</text>
</comment>
<feature type="domain" description="PROP1-like PPR" evidence="5">
    <location>
        <begin position="1361"/>
        <end position="1512"/>
    </location>
</feature>
<feature type="repeat" description="PPR" evidence="3">
    <location>
        <begin position="1476"/>
        <end position="1510"/>
    </location>
</feature>
<feature type="repeat" description="PPR" evidence="3">
    <location>
        <begin position="1130"/>
        <end position="1164"/>
    </location>
</feature>
<dbReference type="Pfam" id="PF13041">
    <property type="entry name" value="PPR_2"/>
    <property type="match status" value="1"/>
</dbReference>
<evidence type="ECO:0000313" key="7">
    <source>
        <dbReference type="Proteomes" id="UP001530377"/>
    </source>
</evidence>
<comment type="similarity">
    <text evidence="1">Belongs to the PPR family. P subfamily.</text>
</comment>
<feature type="region of interest" description="Disordered" evidence="4">
    <location>
        <begin position="305"/>
        <end position="332"/>
    </location>
</feature>
<organism evidence="6 7">
    <name type="scientific">Cyclostephanos tholiformis</name>
    <dbReference type="NCBI Taxonomy" id="382380"/>
    <lineage>
        <taxon>Eukaryota</taxon>
        <taxon>Sar</taxon>
        <taxon>Stramenopiles</taxon>
        <taxon>Ochrophyta</taxon>
        <taxon>Bacillariophyta</taxon>
        <taxon>Coscinodiscophyceae</taxon>
        <taxon>Thalassiosirophycidae</taxon>
        <taxon>Stephanodiscales</taxon>
        <taxon>Stephanodiscaceae</taxon>
        <taxon>Cyclostephanos</taxon>
    </lineage>
</organism>
<feature type="region of interest" description="Disordered" evidence="4">
    <location>
        <begin position="715"/>
        <end position="762"/>
    </location>
</feature>
<dbReference type="Proteomes" id="UP001530377">
    <property type="component" value="Unassembled WGS sequence"/>
</dbReference>
<feature type="region of interest" description="Disordered" evidence="4">
    <location>
        <begin position="238"/>
        <end position="271"/>
    </location>
</feature>
<dbReference type="Pfam" id="PF17177">
    <property type="entry name" value="PPR_long"/>
    <property type="match status" value="2"/>
</dbReference>
<feature type="repeat" description="PPR" evidence="3">
    <location>
        <begin position="1095"/>
        <end position="1129"/>
    </location>
</feature>
<feature type="region of interest" description="Disordered" evidence="4">
    <location>
        <begin position="135"/>
        <end position="181"/>
    </location>
</feature>
<keyword evidence="7" id="KW-1185">Reference proteome</keyword>
<evidence type="ECO:0000256" key="4">
    <source>
        <dbReference type="SAM" id="MobiDB-lite"/>
    </source>
</evidence>
<feature type="compositionally biased region" description="Acidic residues" evidence="4">
    <location>
        <begin position="154"/>
        <end position="164"/>
    </location>
</feature>
<dbReference type="NCBIfam" id="TIGR00756">
    <property type="entry name" value="PPR"/>
    <property type="match status" value="7"/>
</dbReference>
<feature type="domain" description="PROP1-like PPR" evidence="5">
    <location>
        <begin position="1016"/>
        <end position="1166"/>
    </location>
</feature>
<evidence type="ECO:0000259" key="5">
    <source>
        <dbReference type="Pfam" id="PF17177"/>
    </source>
</evidence>
<accession>A0ABD3RV89</accession>
<evidence type="ECO:0000256" key="2">
    <source>
        <dbReference type="ARBA" id="ARBA00022737"/>
    </source>
</evidence>
<dbReference type="PANTHER" id="PTHR46128:SF154">
    <property type="entry name" value="PENTACOTRIPEPTIDE-REPEAT REGION OF PRORP DOMAIN-CONTAINING PROTEIN"/>
    <property type="match status" value="1"/>
</dbReference>
<evidence type="ECO:0000313" key="6">
    <source>
        <dbReference type="EMBL" id="KAL3816130.1"/>
    </source>
</evidence>
<gene>
    <name evidence="6" type="ORF">ACHAXA_011627</name>
</gene>
<proteinExistence type="inferred from homology"/>
<dbReference type="Pfam" id="PF01535">
    <property type="entry name" value="PPR"/>
    <property type="match status" value="2"/>
</dbReference>
<dbReference type="EMBL" id="JALLPB020000164">
    <property type="protein sequence ID" value="KAL3816130.1"/>
    <property type="molecule type" value="Genomic_DNA"/>
</dbReference>
<dbReference type="InterPro" id="IPR033443">
    <property type="entry name" value="PROP1-like_PPR_dom"/>
</dbReference>
<dbReference type="InterPro" id="IPR002885">
    <property type="entry name" value="PPR_rpt"/>
</dbReference>
<feature type="repeat" description="PPR" evidence="3">
    <location>
        <begin position="1357"/>
        <end position="1391"/>
    </location>
</feature>
<name>A0ABD3RV89_9STRA</name>
<dbReference type="Pfam" id="PF13812">
    <property type="entry name" value="PPR_3"/>
    <property type="match status" value="3"/>
</dbReference>